<dbReference type="InterPro" id="IPR018093">
    <property type="entry name" value="BCCT_CS"/>
</dbReference>
<dbReference type="PANTHER" id="PTHR30047">
    <property type="entry name" value="HIGH-AFFINITY CHOLINE TRANSPORT PROTEIN-RELATED"/>
    <property type="match status" value="1"/>
</dbReference>
<dbReference type="Pfam" id="PF02028">
    <property type="entry name" value="BCCT"/>
    <property type="match status" value="1"/>
</dbReference>
<feature type="transmembrane region" description="Helical" evidence="8">
    <location>
        <begin position="342"/>
        <end position="360"/>
    </location>
</feature>
<feature type="transmembrane region" description="Helical" evidence="8">
    <location>
        <begin position="186"/>
        <end position="205"/>
    </location>
</feature>
<keyword evidence="4" id="KW-1003">Cell membrane</keyword>
<feature type="transmembrane region" description="Helical" evidence="8">
    <location>
        <begin position="225"/>
        <end position="246"/>
    </location>
</feature>
<dbReference type="InterPro" id="IPR000060">
    <property type="entry name" value="BCCT_transptr"/>
</dbReference>
<evidence type="ECO:0000256" key="2">
    <source>
        <dbReference type="ARBA" id="ARBA00005658"/>
    </source>
</evidence>
<evidence type="ECO:0000256" key="3">
    <source>
        <dbReference type="ARBA" id="ARBA00022448"/>
    </source>
</evidence>
<name>A0A7X4GHU6_9SPHN</name>
<dbReference type="GO" id="GO:0022857">
    <property type="term" value="F:transmembrane transporter activity"/>
    <property type="evidence" value="ECO:0007669"/>
    <property type="project" value="InterPro"/>
</dbReference>
<feature type="transmembrane region" description="Helical" evidence="8">
    <location>
        <begin position="141"/>
        <end position="159"/>
    </location>
</feature>
<dbReference type="RefSeq" id="WP_160986534.1">
    <property type="nucleotide sequence ID" value="NZ_WVTD01000010.1"/>
</dbReference>
<dbReference type="PANTHER" id="PTHR30047:SF7">
    <property type="entry name" value="HIGH-AFFINITY CHOLINE TRANSPORT PROTEIN"/>
    <property type="match status" value="1"/>
</dbReference>
<feature type="transmembrane region" description="Helical" evidence="8">
    <location>
        <begin position="258"/>
        <end position="282"/>
    </location>
</feature>
<evidence type="ECO:0000256" key="6">
    <source>
        <dbReference type="ARBA" id="ARBA00022989"/>
    </source>
</evidence>
<feature type="transmembrane region" description="Helical" evidence="8">
    <location>
        <begin position="43"/>
        <end position="65"/>
    </location>
</feature>
<dbReference type="GO" id="GO:0005886">
    <property type="term" value="C:plasma membrane"/>
    <property type="evidence" value="ECO:0007669"/>
    <property type="project" value="UniProtKB-SubCell"/>
</dbReference>
<dbReference type="PROSITE" id="PS01303">
    <property type="entry name" value="BCCT"/>
    <property type="match status" value="1"/>
</dbReference>
<sequence length="635" mass="69292">MIESRMNPRVFWGASAVIAAMLGGALLAPGASDLIFKAAQAWAIGTFGWLYIAAVVAFLVIVLALGFGPAGRLRLGPDDAEPDFPYVSWLAMLFAAGMGIGLMYFAVAEPIQHYSAPPEAQPGTIDAAREAMAITFHHYGVHAWAIYALVGLSLAYFTYRKGLPLTLRSGLFPILGKRIRGPIGDAIDIFAVCGTVFGVSTSLGFGVSQMTAGLAYNYGLPDTTAMKVGVIALVMGAATLSVLSGADRGVRRLSELNLVLAVLLMLFVLAWGPTLFLLRALVQNFGLYLDHFFERSFKLYAYEPRAWMADWTLFYWAWWIAWSPFVGMFIARISRGRTIREFVIGVLFVPTGFTFLWMTVFGNTAIFLDLGSAHGAIADAVQANLSTALFKFLEYLPGAGFTSTLAIVLVGVFFITSADSGALVIDTLASGGAEETPRWQRMYWCILLGLTATLLLLAGGLGALQTATLLAALPFCFVMLMLAFGLVRQTRADVEGITLSDETVDVTERLKRLFVPARKALIARQLSERGVPALRQVCEAMLAEGWADSHVEVEELEATLTILFNSEATFTYRLAAKARPLPAYTALEAPEGRRSLTWMLTGQVSGEKYRDLTDFSEEQITHDVLSQLERWRPAR</sequence>
<keyword evidence="10" id="KW-1185">Reference proteome</keyword>
<dbReference type="AlphaFoldDB" id="A0A7X4GHU6"/>
<evidence type="ECO:0000256" key="7">
    <source>
        <dbReference type="ARBA" id="ARBA00023136"/>
    </source>
</evidence>
<feature type="transmembrane region" description="Helical" evidence="8">
    <location>
        <begin position="86"/>
        <end position="107"/>
    </location>
</feature>
<keyword evidence="6 8" id="KW-1133">Transmembrane helix</keyword>
<feature type="transmembrane region" description="Helical" evidence="8">
    <location>
        <begin position="467"/>
        <end position="487"/>
    </location>
</feature>
<comment type="caution">
    <text evidence="9">The sequence shown here is derived from an EMBL/GenBank/DDBJ whole genome shotgun (WGS) entry which is preliminary data.</text>
</comment>
<protein>
    <submittedName>
        <fullName evidence="9">BCCT family transporter</fullName>
    </submittedName>
</protein>
<dbReference type="Proteomes" id="UP000465810">
    <property type="component" value="Unassembled WGS sequence"/>
</dbReference>
<keyword evidence="5 8" id="KW-0812">Transmembrane</keyword>
<reference evidence="9 10" key="1">
    <citation type="submission" date="2019-12" db="EMBL/GenBank/DDBJ databases">
        <authorList>
            <person name="Feng G."/>
            <person name="Zhu H."/>
        </authorList>
    </citation>
    <scope>NUCLEOTIDE SEQUENCE [LARGE SCALE GENOMIC DNA]</scope>
    <source>
        <strain evidence="9 10">FGD1</strain>
    </source>
</reference>
<dbReference type="EMBL" id="WVTD01000010">
    <property type="protein sequence ID" value="MYL98907.1"/>
    <property type="molecule type" value="Genomic_DNA"/>
</dbReference>
<evidence type="ECO:0000256" key="1">
    <source>
        <dbReference type="ARBA" id="ARBA00004651"/>
    </source>
</evidence>
<evidence type="ECO:0000313" key="10">
    <source>
        <dbReference type="Proteomes" id="UP000465810"/>
    </source>
</evidence>
<keyword evidence="3" id="KW-0813">Transport</keyword>
<dbReference type="NCBIfam" id="TIGR00842">
    <property type="entry name" value="bcct"/>
    <property type="match status" value="1"/>
</dbReference>
<feature type="transmembrane region" description="Helical" evidence="8">
    <location>
        <begin position="442"/>
        <end position="461"/>
    </location>
</feature>
<comment type="subcellular location">
    <subcellularLocation>
        <location evidence="1">Cell membrane</location>
        <topology evidence="1">Multi-pass membrane protein</topology>
    </subcellularLocation>
</comment>
<evidence type="ECO:0000256" key="8">
    <source>
        <dbReference type="SAM" id="Phobius"/>
    </source>
</evidence>
<evidence type="ECO:0000256" key="5">
    <source>
        <dbReference type="ARBA" id="ARBA00022692"/>
    </source>
</evidence>
<evidence type="ECO:0000256" key="4">
    <source>
        <dbReference type="ARBA" id="ARBA00022475"/>
    </source>
</evidence>
<evidence type="ECO:0000313" key="9">
    <source>
        <dbReference type="EMBL" id="MYL98907.1"/>
    </source>
</evidence>
<gene>
    <name evidence="9" type="ORF">GR702_14160</name>
</gene>
<feature type="transmembrane region" description="Helical" evidence="8">
    <location>
        <begin position="395"/>
        <end position="415"/>
    </location>
</feature>
<feature type="transmembrane region" description="Helical" evidence="8">
    <location>
        <begin position="313"/>
        <end position="330"/>
    </location>
</feature>
<comment type="similarity">
    <text evidence="2">Belongs to the BCCT transporter (TC 2.A.15) family.</text>
</comment>
<accession>A0A7X4GHU6</accession>
<organism evidence="9 10">
    <name type="scientific">Novosphingobium silvae</name>
    <dbReference type="NCBI Taxonomy" id="2692619"/>
    <lineage>
        <taxon>Bacteria</taxon>
        <taxon>Pseudomonadati</taxon>
        <taxon>Pseudomonadota</taxon>
        <taxon>Alphaproteobacteria</taxon>
        <taxon>Sphingomonadales</taxon>
        <taxon>Sphingomonadaceae</taxon>
        <taxon>Novosphingobium</taxon>
    </lineage>
</organism>
<keyword evidence="7 8" id="KW-0472">Membrane</keyword>
<proteinExistence type="inferred from homology"/>